<keyword evidence="1" id="KW-0812">Transmembrane</keyword>
<name>A0A4S2MSQ0_9PEZI</name>
<protein>
    <recommendedName>
        <fullName evidence="4">Transmembrane protein</fullName>
    </recommendedName>
</protein>
<dbReference type="AlphaFoldDB" id="A0A4S2MSQ0"/>
<evidence type="ECO:0000256" key="1">
    <source>
        <dbReference type="SAM" id="Phobius"/>
    </source>
</evidence>
<evidence type="ECO:0000313" key="3">
    <source>
        <dbReference type="Proteomes" id="UP000298138"/>
    </source>
</evidence>
<dbReference type="InParanoid" id="A0A4S2MSQ0"/>
<keyword evidence="1" id="KW-1133">Transmembrane helix</keyword>
<accession>A0A4S2MSQ0</accession>
<organism evidence="2 3">
    <name type="scientific">Ascodesmis nigricans</name>
    <dbReference type="NCBI Taxonomy" id="341454"/>
    <lineage>
        <taxon>Eukaryota</taxon>
        <taxon>Fungi</taxon>
        <taxon>Dikarya</taxon>
        <taxon>Ascomycota</taxon>
        <taxon>Pezizomycotina</taxon>
        <taxon>Pezizomycetes</taxon>
        <taxon>Pezizales</taxon>
        <taxon>Ascodesmidaceae</taxon>
        <taxon>Ascodesmis</taxon>
    </lineage>
</organism>
<feature type="transmembrane region" description="Helical" evidence="1">
    <location>
        <begin position="65"/>
        <end position="98"/>
    </location>
</feature>
<evidence type="ECO:0000313" key="2">
    <source>
        <dbReference type="EMBL" id="TGZ79268.1"/>
    </source>
</evidence>
<gene>
    <name evidence="2" type="ORF">EX30DRAFT_115283</name>
</gene>
<dbReference type="Proteomes" id="UP000298138">
    <property type="component" value="Unassembled WGS sequence"/>
</dbReference>
<keyword evidence="1" id="KW-0472">Membrane</keyword>
<reference evidence="2 3" key="1">
    <citation type="submission" date="2019-04" db="EMBL/GenBank/DDBJ databases">
        <title>Comparative genomics and transcriptomics to analyze fruiting body development in filamentous ascomycetes.</title>
        <authorList>
            <consortium name="DOE Joint Genome Institute"/>
            <person name="Lutkenhaus R."/>
            <person name="Traeger S."/>
            <person name="Breuer J."/>
            <person name="Kuo A."/>
            <person name="Lipzen A."/>
            <person name="Pangilinan J."/>
            <person name="Dilworth D."/>
            <person name="Sandor L."/>
            <person name="Poggeler S."/>
            <person name="Barry K."/>
            <person name="Grigoriev I.V."/>
            <person name="Nowrousian M."/>
        </authorList>
    </citation>
    <scope>NUCLEOTIDE SEQUENCE [LARGE SCALE GENOMIC DNA]</scope>
    <source>
        <strain evidence="2 3">CBS 389.68</strain>
    </source>
</reference>
<evidence type="ECO:0008006" key="4">
    <source>
        <dbReference type="Google" id="ProtNLM"/>
    </source>
</evidence>
<sequence>MKVNYSSGDGGVVSFARLNWSCCFFFRFSPICSRLRWCWMKVNGSGGYGGVVSRVRLSWSCNSCFFVFVFFSSSLSVLIFSCAVLSCFQLFMIAVGFCMER</sequence>
<proteinExistence type="predicted"/>
<keyword evidence="3" id="KW-1185">Reference proteome</keyword>
<dbReference type="EMBL" id="ML220133">
    <property type="protein sequence ID" value="TGZ79268.1"/>
    <property type="molecule type" value="Genomic_DNA"/>
</dbReference>